<dbReference type="EMBL" id="MU839000">
    <property type="protein sequence ID" value="KAK1770303.1"/>
    <property type="molecule type" value="Genomic_DNA"/>
</dbReference>
<keyword evidence="2" id="KW-0472">Membrane</keyword>
<reference evidence="3" key="1">
    <citation type="submission" date="2023-06" db="EMBL/GenBank/DDBJ databases">
        <title>Genome-scale phylogeny and comparative genomics of the fungal order Sordariales.</title>
        <authorList>
            <consortium name="Lawrence Berkeley National Laboratory"/>
            <person name="Hensen N."/>
            <person name="Bonometti L."/>
            <person name="Westerberg I."/>
            <person name="Brannstrom I.O."/>
            <person name="Guillou S."/>
            <person name="Cros-Aarteil S."/>
            <person name="Calhoun S."/>
            <person name="Haridas S."/>
            <person name="Kuo A."/>
            <person name="Mondo S."/>
            <person name="Pangilinan J."/>
            <person name="Riley R."/>
            <person name="Labutti K."/>
            <person name="Andreopoulos B."/>
            <person name="Lipzen A."/>
            <person name="Chen C."/>
            <person name="Yanf M."/>
            <person name="Daum C."/>
            <person name="Ng V."/>
            <person name="Clum A."/>
            <person name="Steindorff A."/>
            <person name="Ohm R."/>
            <person name="Martin F."/>
            <person name="Silar P."/>
            <person name="Natvig D."/>
            <person name="Lalanne C."/>
            <person name="Gautier V."/>
            <person name="Ament-Velasquez S.L."/>
            <person name="Kruys A."/>
            <person name="Hutchinson M.I."/>
            <person name="Powell A.J."/>
            <person name="Barry K."/>
            <person name="Miller A.N."/>
            <person name="Grigoriev I.V."/>
            <person name="Debuchy R."/>
            <person name="Gladieux P."/>
            <person name="Thoren M.H."/>
            <person name="Johannesson H."/>
        </authorList>
    </citation>
    <scope>NUCLEOTIDE SEQUENCE</scope>
    <source>
        <strain evidence="3">8032-3</strain>
    </source>
</reference>
<accession>A0AAJ0C530</accession>
<dbReference type="AlphaFoldDB" id="A0AAJ0C530"/>
<feature type="transmembrane region" description="Helical" evidence="2">
    <location>
        <begin position="48"/>
        <end position="71"/>
    </location>
</feature>
<organism evidence="3 4">
    <name type="scientific">Phialemonium atrogriseum</name>
    <dbReference type="NCBI Taxonomy" id="1093897"/>
    <lineage>
        <taxon>Eukaryota</taxon>
        <taxon>Fungi</taxon>
        <taxon>Dikarya</taxon>
        <taxon>Ascomycota</taxon>
        <taxon>Pezizomycotina</taxon>
        <taxon>Sordariomycetes</taxon>
        <taxon>Sordariomycetidae</taxon>
        <taxon>Cephalothecales</taxon>
        <taxon>Cephalothecaceae</taxon>
        <taxon>Phialemonium</taxon>
    </lineage>
</organism>
<keyword evidence="4" id="KW-1185">Reference proteome</keyword>
<evidence type="ECO:0000313" key="3">
    <source>
        <dbReference type="EMBL" id="KAK1770303.1"/>
    </source>
</evidence>
<dbReference type="RefSeq" id="XP_060286516.1">
    <property type="nucleotide sequence ID" value="XM_060425884.1"/>
</dbReference>
<feature type="transmembrane region" description="Helical" evidence="2">
    <location>
        <begin position="78"/>
        <end position="99"/>
    </location>
</feature>
<feature type="transmembrane region" description="Helical" evidence="2">
    <location>
        <begin position="14"/>
        <end position="36"/>
    </location>
</feature>
<proteinExistence type="predicted"/>
<evidence type="ECO:0008006" key="5">
    <source>
        <dbReference type="Google" id="ProtNLM"/>
    </source>
</evidence>
<evidence type="ECO:0000256" key="2">
    <source>
        <dbReference type="SAM" id="Phobius"/>
    </source>
</evidence>
<feature type="compositionally biased region" description="Polar residues" evidence="1">
    <location>
        <begin position="252"/>
        <end position="264"/>
    </location>
</feature>
<feature type="region of interest" description="Disordered" evidence="1">
    <location>
        <begin position="226"/>
        <end position="277"/>
    </location>
</feature>
<keyword evidence="2" id="KW-0812">Transmembrane</keyword>
<keyword evidence="2" id="KW-1133">Transmembrane helix</keyword>
<dbReference type="GeneID" id="85309071"/>
<gene>
    <name evidence="3" type="ORF">QBC33DRAFT_512071</name>
</gene>
<dbReference type="Proteomes" id="UP001244011">
    <property type="component" value="Unassembled WGS sequence"/>
</dbReference>
<evidence type="ECO:0000313" key="4">
    <source>
        <dbReference type="Proteomes" id="UP001244011"/>
    </source>
</evidence>
<comment type="caution">
    <text evidence="3">The sequence shown here is derived from an EMBL/GenBank/DDBJ whole genome shotgun (WGS) entry which is preliminary data.</text>
</comment>
<evidence type="ECO:0000256" key="1">
    <source>
        <dbReference type="SAM" id="MobiDB-lite"/>
    </source>
</evidence>
<name>A0AAJ0C530_9PEZI</name>
<protein>
    <recommendedName>
        <fullName evidence="5">MARVEL domain-containing protein</fullName>
    </recommendedName>
</protein>
<sequence>MGASAGIALKFLQWFIRGVQFCCSAIVLGIFSYFLATLNNHGLHIKTWIRAVTGISGIGVIYTFLGLLLLCCLAGHPFTSFIAIVLDVCFIGAFIYVAVENRAGAGSCRGHVNTAFGSGDSATKVHDNGHGGFTSLPTLHQACKLQTASLAVSIVAVIFFLLSILVELLLVRHRRKEKRFGPSPANDYSSGYGHKRGISGSTAGGAAAAGAGGGFLGGLFGGRRWGRRQHDDADPNALPVHTAPGEVRDSYGTEQTRVANSRGTDSGLAPGAAPYGGKRYGEPGYDYDLANEAVNTGGRGYAPGGGGGAGYTNGVEGGGANVVQPAHYPAGNYRYDDGVYNARV</sequence>
<feature type="transmembrane region" description="Helical" evidence="2">
    <location>
        <begin position="148"/>
        <end position="170"/>
    </location>
</feature>